<dbReference type="Pfam" id="PF01794">
    <property type="entry name" value="Ferric_reduct"/>
    <property type="match status" value="1"/>
</dbReference>
<dbReference type="Proteomes" id="UP000033647">
    <property type="component" value="Unassembled WGS sequence"/>
</dbReference>
<feature type="transmembrane region" description="Helical" evidence="8">
    <location>
        <begin position="269"/>
        <end position="293"/>
    </location>
</feature>
<dbReference type="Gene3D" id="3.40.50.80">
    <property type="entry name" value="Nucleotide-binding domain of ferredoxin-NADP reductase (FNR) module"/>
    <property type="match status" value="1"/>
</dbReference>
<dbReference type="GO" id="GO:0005886">
    <property type="term" value="C:plasma membrane"/>
    <property type="evidence" value="ECO:0007669"/>
    <property type="project" value="TreeGrafter"/>
</dbReference>
<feature type="transmembrane region" description="Helical" evidence="8">
    <location>
        <begin position="179"/>
        <end position="199"/>
    </location>
</feature>
<feature type="transmembrane region" description="Helical" evidence="8">
    <location>
        <begin position="235"/>
        <end position="257"/>
    </location>
</feature>
<keyword evidence="11" id="KW-1185">Reference proteome</keyword>
<gene>
    <name evidence="10" type="ORF">TI39_contig572g00003</name>
</gene>
<sequence length="588" mass="65794">MRRITPRTCLWPLVGCVFGAFVLSLGLTFRSNHHCYAATCGEWDFSLQARLHVVVWYAWLSFSIALLGLRAFQPSVRRLTSLSLGWHVPIIGKTLRVGGLLLVLWILSLYGIILGIWWIRLRDYFEDRGKSLPGNTIVAAVALTGHLADVTMGMVLLPVSRHSALVSFFKLSPATTYSFHMFQAYVLFALVAIHGSLYADWASIWDARFRPVLPILNPTYYYHETWPGNRSSLGIWRASLIFTGIASSLIMGVIFFSSLPVVRRKYFNVFYFCHLLAILAVVIVCLHASTMFYCTLPGLAMWLLDWSMRFVELREKLDSKLTALGNGWYSLKLPLPRKRLSGCACHSPLAHFHIHHSDSSIIEIHPFTTITHLASKKAMKTDQSSIEIEFLFREMPARRAGKRSQWTNKVGSLVDVEALRVPPVQDGEESPTSNAMEQETSTIDLSVATTMRLEGPYFTPVNPEQYETVICIVAGTGVSGALAIAAAFQSSTVGSLWKRCVIIWTVRETDFVDLPNITGMDREGLEFKVHKTGKGLPRLDVRTALVDICGEKTSSAWCYISGPNAFISAAERACNQVRGLEMFAARWG</sequence>
<dbReference type="GO" id="GO:0006811">
    <property type="term" value="P:monoatomic ion transport"/>
    <property type="evidence" value="ECO:0007669"/>
    <property type="project" value="UniProtKB-KW"/>
</dbReference>
<dbReference type="EMBL" id="LAFY01000564">
    <property type="protein sequence ID" value="KJX97058.1"/>
    <property type="molecule type" value="Genomic_DNA"/>
</dbReference>
<dbReference type="PANTHER" id="PTHR11972">
    <property type="entry name" value="NADPH OXIDASE"/>
    <property type="match status" value="1"/>
</dbReference>
<dbReference type="InterPro" id="IPR039261">
    <property type="entry name" value="FNR_nucleotide-bd"/>
</dbReference>
<proteinExistence type="predicted"/>
<keyword evidence="2 8" id="KW-0812">Transmembrane</keyword>
<evidence type="ECO:0000313" key="11">
    <source>
        <dbReference type="Proteomes" id="UP000033647"/>
    </source>
</evidence>
<feature type="transmembrane region" description="Helical" evidence="8">
    <location>
        <begin position="53"/>
        <end position="73"/>
    </location>
</feature>
<dbReference type="GO" id="GO:0016491">
    <property type="term" value="F:oxidoreductase activity"/>
    <property type="evidence" value="ECO:0007669"/>
    <property type="project" value="UniProtKB-KW"/>
</dbReference>
<keyword evidence="6" id="KW-0406">Ion transport</keyword>
<feature type="transmembrane region" description="Helical" evidence="8">
    <location>
        <begin position="94"/>
        <end position="117"/>
    </location>
</feature>
<dbReference type="SUPFAM" id="SSF52343">
    <property type="entry name" value="Ferredoxin reductase-like, C-terminal NADP-linked domain"/>
    <property type="match status" value="1"/>
</dbReference>
<dbReference type="PANTHER" id="PTHR11972:SF69">
    <property type="entry name" value="FERRIC REDUCTION OXIDASE 6-RELATED"/>
    <property type="match status" value="1"/>
</dbReference>
<evidence type="ECO:0000256" key="5">
    <source>
        <dbReference type="ARBA" id="ARBA00023002"/>
    </source>
</evidence>
<keyword evidence="5" id="KW-0560">Oxidoreductase</keyword>
<dbReference type="STRING" id="1047168.A0A0F4GIH4"/>
<comment type="caution">
    <text evidence="10">The sequence shown here is derived from an EMBL/GenBank/DDBJ whole genome shotgun (WGS) entry which is preliminary data.</text>
</comment>
<organism evidence="10 11">
    <name type="scientific">Zymoseptoria brevis</name>
    <dbReference type="NCBI Taxonomy" id="1047168"/>
    <lineage>
        <taxon>Eukaryota</taxon>
        <taxon>Fungi</taxon>
        <taxon>Dikarya</taxon>
        <taxon>Ascomycota</taxon>
        <taxon>Pezizomycotina</taxon>
        <taxon>Dothideomycetes</taxon>
        <taxon>Dothideomycetidae</taxon>
        <taxon>Mycosphaerellales</taxon>
        <taxon>Mycosphaerellaceae</taxon>
        <taxon>Zymoseptoria</taxon>
    </lineage>
</organism>
<protein>
    <submittedName>
        <fullName evidence="10">Ferric reductase like transmembrane component like protein</fullName>
    </submittedName>
</protein>
<keyword evidence="4 8" id="KW-1133">Transmembrane helix</keyword>
<evidence type="ECO:0000256" key="3">
    <source>
        <dbReference type="ARBA" id="ARBA00022982"/>
    </source>
</evidence>
<name>A0A0F4GIH4_9PEZI</name>
<evidence type="ECO:0000256" key="2">
    <source>
        <dbReference type="ARBA" id="ARBA00022692"/>
    </source>
</evidence>
<dbReference type="AlphaFoldDB" id="A0A0F4GIH4"/>
<feature type="transmembrane region" description="Helical" evidence="8">
    <location>
        <begin position="137"/>
        <end position="159"/>
    </location>
</feature>
<evidence type="ECO:0000256" key="8">
    <source>
        <dbReference type="SAM" id="Phobius"/>
    </source>
</evidence>
<evidence type="ECO:0000256" key="1">
    <source>
        <dbReference type="ARBA" id="ARBA00004141"/>
    </source>
</evidence>
<accession>A0A0F4GIH4</accession>
<comment type="subcellular location">
    <subcellularLocation>
        <location evidence="1">Membrane</location>
        <topology evidence="1">Multi-pass membrane protein</topology>
    </subcellularLocation>
</comment>
<evidence type="ECO:0000256" key="6">
    <source>
        <dbReference type="ARBA" id="ARBA00023065"/>
    </source>
</evidence>
<dbReference type="OrthoDB" id="10006946at2759"/>
<keyword evidence="3" id="KW-0249">Electron transport</keyword>
<feature type="domain" description="Ferric oxidoreductase" evidence="9">
    <location>
        <begin position="144"/>
        <end position="285"/>
    </location>
</feature>
<dbReference type="InterPro" id="IPR050369">
    <property type="entry name" value="RBOH/FRE"/>
</dbReference>
<keyword evidence="6" id="KW-0813">Transport</keyword>
<evidence type="ECO:0000259" key="9">
    <source>
        <dbReference type="Pfam" id="PF01794"/>
    </source>
</evidence>
<keyword evidence="7 8" id="KW-0472">Membrane</keyword>
<evidence type="ECO:0000313" key="10">
    <source>
        <dbReference type="EMBL" id="KJX97058.1"/>
    </source>
</evidence>
<evidence type="ECO:0000256" key="7">
    <source>
        <dbReference type="ARBA" id="ARBA00023136"/>
    </source>
</evidence>
<dbReference type="InterPro" id="IPR013130">
    <property type="entry name" value="Fe3_Rdtase_TM_dom"/>
</dbReference>
<reference evidence="10 11" key="1">
    <citation type="submission" date="2015-03" db="EMBL/GenBank/DDBJ databases">
        <title>RNA-seq based gene annotation and comparative genomics of four Zymoseptoria species reveal species-specific pathogenicity related genes and transposable element activity.</title>
        <authorList>
            <person name="Grandaubert J."/>
            <person name="Bhattacharyya A."/>
            <person name="Stukenbrock E.H."/>
        </authorList>
    </citation>
    <scope>NUCLEOTIDE SEQUENCE [LARGE SCALE GENOMIC DNA]</scope>
    <source>
        <strain evidence="10 11">Zb18110</strain>
    </source>
</reference>
<evidence type="ECO:0000256" key="4">
    <source>
        <dbReference type="ARBA" id="ARBA00022989"/>
    </source>
</evidence>